<feature type="chain" id="PRO_5024908312" evidence="2">
    <location>
        <begin position="24"/>
        <end position="559"/>
    </location>
</feature>
<name>A0A660KZN8_9ACTN</name>
<proteinExistence type="predicted"/>
<evidence type="ECO:0000256" key="1">
    <source>
        <dbReference type="SAM" id="MobiDB-lite"/>
    </source>
</evidence>
<evidence type="ECO:0000313" key="4">
    <source>
        <dbReference type="Proteomes" id="UP000278962"/>
    </source>
</evidence>
<dbReference type="Proteomes" id="UP000278962">
    <property type="component" value="Unassembled WGS sequence"/>
</dbReference>
<feature type="compositionally biased region" description="Pro residues" evidence="1">
    <location>
        <begin position="173"/>
        <end position="196"/>
    </location>
</feature>
<keyword evidence="4" id="KW-1185">Reference proteome</keyword>
<evidence type="ECO:0000256" key="2">
    <source>
        <dbReference type="SAM" id="SignalP"/>
    </source>
</evidence>
<keyword evidence="2" id="KW-0732">Signal</keyword>
<reference evidence="3 4" key="1">
    <citation type="submission" date="2018-10" db="EMBL/GenBank/DDBJ databases">
        <title>Genomic Encyclopedia of Archaeal and Bacterial Type Strains, Phase II (KMG-II): from individual species to whole genera.</title>
        <authorList>
            <person name="Goeker M."/>
        </authorList>
    </citation>
    <scope>NUCLEOTIDE SEQUENCE [LARGE SCALE GENOMIC DNA]</scope>
    <source>
        <strain evidence="3 4">DSM 14954</strain>
    </source>
</reference>
<dbReference type="RefSeq" id="WP_170179410.1">
    <property type="nucleotide sequence ID" value="NZ_RBIL01000002.1"/>
</dbReference>
<evidence type="ECO:0000313" key="3">
    <source>
        <dbReference type="EMBL" id="RKQ87157.1"/>
    </source>
</evidence>
<feature type="region of interest" description="Disordered" evidence="1">
    <location>
        <begin position="167"/>
        <end position="196"/>
    </location>
</feature>
<feature type="signal peptide" evidence="2">
    <location>
        <begin position="1"/>
        <end position="23"/>
    </location>
</feature>
<accession>A0A660KZN8</accession>
<feature type="region of interest" description="Disordered" evidence="1">
    <location>
        <begin position="23"/>
        <end position="42"/>
    </location>
</feature>
<sequence>MAARQGVLALVIAFAMTAAPAEATTRTGSGNDPAGDSVVNGGNNGHDILQAAAAANDAGTAAIAMRLAATPAANGYPYGVLGTRSADGTCSEPAAYFFGEMSSGAAVYVVGSAAKSATLTREGTTVTLSATGDPNLALPFDCAHAGIAKSRDYDAYFDQLETPFPMAAEAPPAATPTPTPTATPAPPAATPVPQPPVVANTPPVKVPAAAKLTVSLTGAPSTIKRNKTMRLKLKIANDGSKRSSKVTVSAGKARGLSVSRVKPLAALKPAQKRTVTLKVKLGKTAKKATSLKVTVKAGKLKTSSTVLLRIGKAKKLAPKPTPQAEAKKSPIVGTYWWRTVNHVDWAWDNRGLYFVDGGTVYSGFPAGGLPTACTTPPAEPGDEFDTRDGCLTYSYDEKTGAVVIGDKTGTFQDGKLTIDGETYAPLALAAPGQRFTINEHRHYSFQGLCGLITGCTVTKEFLSLSPDGQFIKSRSTTSTMGDPGLGPWTAIGSYPPDQHGTYEVQAGGRIQLTYADGTVKVETFAIDTNRDTRQPDPVGEGVLIGEDNFYPDPFPDIDG</sequence>
<organism evidence="3 4">
    <name type="scientific">Solirubrobacter pauli</name>
    <dbReference type="NCBI Taxonomy" id="166793"/>
    <lineage>
        <taxon>Bacteria</taxon>
        <taxon>Bacillati</taxon>
        <taxon>Actinomycetota</taxon>
        <taxon>Thermoleophilia</taxon>
        <taxon>Solirubrobacterales</taxon>
        <taxon>Solirubrobacteraceae</taxon>
        <taxon>Solirubrobacter</taxon>
    </lineage>
</organism>
<gene>
    <name evidence="3" type="ORF">C8N24_5177</name>
</gene>
<protein>
    <submittedName>
        <fullName evidence="3">Uncharacterized protein</fullName>
    </submittedName>
</protein>
<dbReference type="EMBL" id="RBIL01000002">
    <property type="protein sequence ID" value="RKQ87157.1"/>
    <property type="molecule type" value="Genomic_DNA"/>
</dbReference>
<comment type="caution">
    <text evidence="3">The sequence shown here is derived from an EMBL/GenBank/DDBJ whole genome shotgun (WGS) entry which is preliminary data.</text>
</comment>
<dbReference type="AlphaFoldDB" id="A0A660KZN8"/>